<gene>
    <name evidence="1" type="ORF">CUZ56_01333</name>
</gene>
<protein>
    <submittedName>
        <fullName evidence="1">Uncharacterized protein</fullName>
    </submittedName>
</protein>
<keyword evidence="2" id="KW-1185">Reference proteome</keyword>
<dbReference type="EMBL" id="PQSP01000002">
    <property type="protein sequence ID" value="RUS67388.1"/>
    <property type="molecule type" value="Genomic_DNA"/>
</dbReference>
<name>A0A433SF73_9BURK</name>
<dbReference type="Proteomes" id="UP000286947">
    <property type="component" value="Unassembled WGS sequence"/>
</dbReference>
<reference evidence="1 2" key="1">
    <citation type="submission" date="2018-01" db="EMBL/GenBank/DDBJ databases">
        <title>Saezia sanguinis gen. nov., sp. nov., in the order Burkholderiales isolated from human blood.</title>
        <authorList>
            <person name="Medina-Pascual M.J."/>
            <person name="Valdezate S."/>
            <person name="Monzon S."/>
            <person name="Cuesta I."/>
            <person name="Carrasco G."/>
            <person name="Villalon P."/>
            <person name="Saez-Nieto J.A."/>
        </authorList>
    </citation>
    <scope>NUCLEOTIDE SEQUENCE [LARGE SCALE GENOMIC DNA]</scope>
    <source>
        <strain evidence="1 2">CNM695-12</strain>
    </source>
</reference>
<evidence type="ECO:0000313" key="1">
    <source>
        <dbReference type="EMBL" id="RUS67388.1"/>
    </source>
</evidence>
<evidence type="ECO:0000313" key="2">
    <source>
        <dbReference type="Proteomes" id="UP000286947"/>
    </source>
</evidence>
<proteinExistence type="predicted"/>
<organism evidence="1 2">
    <name type="scientific">Saezia sanguinis</name>
    <dbReference type="NCBI Taxonomy" id="1965230"/>
    <lineage>
        <taxon>Bacteria</taxon>
        <taxon>Pseudomonadati</taxon>
        <taxon>Pseudomonadota</taxon>
        <taxon>Betaproteobacteria</taxon>
        <taxon>Burkholderiales</taxon>
        <taxon>Saeziaceae</taxon>
        <taxon>Saezia</taxon>
    </lineage>
</organism>
<comment type="caution">
    <text evidence="1">The sequence shown here is derived from an EMBL/GenBank/DDBJ whole genome shotgun (WGS) entry which is preliminary data.</text>
</comment>
<accession>A0A433SF73</accession>
<dbReference type="AlphaFoldDB" id="A0A433SF73"/>
<sequence length="81" mass="8792">MPEQNKGSYMGNSIGIKTEAGVVSGACPIALIGHRYVCPEPGHQVSMIVTSSDSCQVMNRSVAYTINKLSQLRRTGLHKWT</sequence>